<dbReference type="InterPro" id="IPR006168">
    <property type="entry name" value="G3P_DH_NAD-dep"/>
</dbReference>
<evidence type="ECO:0000256" key="2">
    <source>
        <dbReference type="ARBA" id="ARBA00022516"/>
    </source>
</evidence>
<dbReference type="SUPFAM" id="SSF51735">
    <property type="entry name" value="NAD(P)-binding Rossmann-fold domains"/>
    <property type="match status" value="1"/>
</dbReference>
<proteinExistence type="inferred from homology"/>
<evidence type="ECO:0000256" key="3">
    <source>
        <dbReference type="ARBA" id="ARBA00023002"/>
    </source>
</evidence>
<evidence type="ECO:0000256" key="1">
    <source>
        <dbReference type="ARBA" id="ARBA00011009"/>
    </source>
</evidence>
<dbReference type="PANTHER" id="PTHR11728">
    <property type="entry name" value="GLYCEROL-3-PHOSPHATE DEHYDROGENASE"/>
    <property type="match status" value="1"/>
</dbReference>
<keyword evidence="7" id="KW-0520">NAD</keyword>
<keyword evidence="12" id="KW-1185">Reference proteome</keyword>
<keyword evidence="2" id="KW-0444">Lipid biosynthesis</keyword>
<dbReference type="Gene3D" id="3.40.50.720">
    <property type="entry name" value="NAD(P)-binding Rossmann-like Domain"/>
    <property type="match status" value="1"/>
</dbReference>
<accession>A0ABT1L6S5</accession>
<dbReference type="EMBL" id="JAKUDN010000002">
    <property type="protein sequence ID" value="MCP8352596.1"/>
    <property type="molecule type" value="Genomic_DNA"/>
</dbReference>
<dbReference type="InterPro" id="IPR006109">
    <property type="entry name" value="G3P_DH_NAD-dep_C"/>
</dbReference>
<organism evidence="11 12">
    <name type="scientific">Candidatus Synchoanobacter obligatus</name>
    <dbReference type="NCBI Taxonomy" id="2919597"/>
    <lineage>
        <taxon>Bacteria</taxon>
        <taxon>Pseudomonadati</taxon>
        <taxon>Pseudomonadota</taxon>
        <taxon>Gammaproteobacteria</taxon>
        <taxon>Candidatus Comchoanobacterales</taxon>
        <taxon>Candidatus Comchoanobacteraceae</taxon>
        <taxon>Candidatus Synchoanobacter</taxon>
    </lineage>
</organism>
<dbReference type="Proteomes" id="UP001320768">
    <property type="component" value="Unassembled WGS sequence"/>
</dbReference>
<evidence type="ECO:0000256" key="8">
    <source>
        <dbReference type="RuleBase" id="RU000439"/>
    </source>
</evidence>
<dbReference type="InterPro" id="IPR011128">
    <property type="entry name" value="G3P_DH_NAD-dep_N"/>
</dbReference>
<dbReference type="Gene3D" id="1.10.1040.10">
    <property type="entry name" value="N-(1-d-carboxylethyl)-l-norvaline Dehydrogenase, domain 2"/>
    <property type="match status" value="1"/>
</dbReference>
<dbReference type="Pfam" id="PF07479">
    <property type="entry name" value="NAD_Gly3P_dh_C"/>
    <property type="match status" value="1"/>
</dbReference>
<dbReference type="PANTHER" id="PTHR11728:SF1">
    <property type="entry name" value="GLYCEROL-3-PHOSPHATE DEHYDROGENASE [NAD(+)] 2, CHLOROPLASTIC"/>
    <property type="match status" value="1"/>
</dbReference>
<comment type="similarity">
    <text evidence="1 7">Belongs to the NAD-dependent glycerol-3-phosphate dehydrogenase family.</text>
</comment>
<evidence type="ECO:0000259" key="10">
    <source>
        <dbReference type="Pfam" id="PF07479"/>
    </source>
</evidence>
<dbReference type="InterPro" id="IPR036291">
    <property type="entry name" value="NAD(P)-bd_dom_sf"/>
</dbReference>
<keyword evidence="4" id="KW-0443">Lipid metabolism</keyword>
<comment type="caution">
    <text evidence="11">The sequence shown here is derived from an EMBL/GenBank/DDBJ whole genome shotgun (WGS) entry which is preliminary data.</text>
</comment>
<keyword evidence="5" id="KW-0594">Phospholipid biosynthesis</keyword>
<comment type="catalytic activity">
    <reaction evidence="8">
        <text>sn-glycerol 3-phosphate + NADP(+) = dihydroxyacetone phosphate + NADPH + H(+)</text>
        <dbReference type="Rhea" id="RHEA:11096"/>
        <dbReference type="ChEBI" id="CHEBI:15378"/>
        <dbReference type="ChEBI" id="CHEBI:57597"/>
        <dbReference type="ChEBI" id="CHEBI:57642"/>
        <dbReference type="ChEBI" id="CHEBI:57783"/>
        <dbReference type="ChEBI" id="CHEBI:58349"/>
        <dbReference type="EC" id="1.1.1.94"/>
    </reaction>
</comment>
<evidence type="ECO:0000256" key="5">
    <source>
        <dbReference type="ARBA" id="ARBA00023209"/>
    </source>
</evidence>
<name>A0ABT1L6S5_9GAMM</name>
<gene>
    <name evidence="11" type="ORF">MKS91_04765</name>
</gene>
<sequence>MSSAFSVAQGACHQVSIISSPFDQRTRSCIEATGFDERLECSWPSSVSFVDEKVVSEFDLIVIGVSSAGMGWAIDIARSLINHKKVPVLLLTKGLQQSGDTLVALPVWVQETLGVDVLAITGPCIAKELAQGCKTSVEISSNQYALAVQWSSLLSLPHYTLCPNEDMIGCQLLAALKNVYAIIIAKAGDHLNHRSSLFAQSLFEMQQWLSDYHADDKNTYGLSGTGDLYVTCLGGRNGKFGHYLSTGLSVTEILEGPMKDVTIEGLDLAMLLAKSPQKVGKTLFLDLLQTLGC</sequence>
<keyword evidence="3 7" id="KW-0560">Oxidoreductase</keyword>
<evidence type="ECO:0000313" key="11">
    <source>
        <dbReference type="EMBL" id="MCP8352596.1"/>
    </source>
</evidence>
<protein>
    <recommendedName>
        <fullName evidence="8">Glycerol-3-phosphate dehydrogenase</fullName>
        <ecNumber evidence="8">1.1.1.94</ecNumber>
    </recommendedName>
</protein>
<keyword evidence="6" id="KW-1208">Phospholipid metabolism</keyword>
<dbReference type="PRINTS" id="PR00077">
    <property type="entry name" value="GPDHDRGNASE"/>
</dbReference>
<evidence type="ECO:0000256" key="7">
    <source>
        <dbReference type="RuleBase" id="RU000437"/>
    </source>
</evidence>
<dbReference type="EC" id="1.1.1.94" evidence="8"/>
<dbReference type="InterPro" id="IPR008927">
    <property type="entry name" value="6-PGluconate_DH-like_C_sf"/>
</dbReference>
<dbReference type="SUPFAM" id="SSF48179">
    <property type="entry name" value="6-phosphogluconate dehydrogenase C-terminal domain-like"/>
    <property type="match status" value="1"/>
</dbReference>
<dbReference type="InterPro" id="IPR013328">
    <property type="entry name" value="6PGD_dom2"/>
</dbReference>
<evidence type="ECO:0000256" key="6">
    <source>
        <dbReference type="ARBA" id="ARBA00023264"/>
    </source>
</evidence>
<evidence type="ECO:0000256" key="4">
    <source>
        <dbReference type="ARBA" id="ARBA00023098"/>
    </source>
</evidence>
<evidence type="ECO:0000259" key="9">
    <source>
        <dbReference type="Pfam" id="PF01210"/>
    </source>
</evidence>
<dbReference type="Pfam" id="PF01210">
    <property type="entry name" value="NAD_Gly3P_dh_N"/>
    <property type="match status" value="1"/>
</dbReference>
<evidence type="ECO:0000313" key="12">
    <source>
        <dbReference type="Proteomes" id="UP001320768"/>
    </source>
</evidence>
<reference evidence="11 12" key="1">
    <citation type="journal article" date="2022" name="Nat. Microbiol.">
        <title>The microbiome of a bacterivorous marine choanoflagellate contains a resource-demanding obligate bacterial associate.</title>
        <authorList>
            <person name="Needham D.M."/>
            <person name="Poirier C."/>
            <person name="Bachy C."/>
            <person name="George E.E."/>
            <person name="Wilken S."/>
            <person name="Yung C.C.M."/>
            <person name="Limardo A.J."/>
            <person name="Morando M."/>
            <person name="Sudek L."/>
            <person name="Malmstrom R.R."/>
            <person name="Keeling P.J."/>
            <person name="Santoro A.E."/>
            <person name="Worden A.Z."/>
        </authorList>
    </citation>
    <scope>NUCLEOTIDE SEQUENCE [LARGE SCALE GENOMIC DNA]</scope>
    <source>
        <strain evidence="11 12">Comchoano-2</strain>
    </source>
</reference>
<dbReference type="RefSeq" id="WP_258569701.1">
    <property type="nucleotide sequence ID" value="NZ_JAKUDN010000002.1"/>
</dbReference>
<feature type="domain" description="Glycerol-3-phosphate dehydrogenase NAD-dependent N-terminal" evidence="9">
    <location>
        <begin position="52"/>
        <end position="145"/>
    </location>
</feature>
<feature type="domain" description="Glycerol-3-phosphate dehydrogenase NAD-dependent C-terminal" evidence="10">
    <location>
        <begin position="166"/>
        <end position="274"/>
    </location>
</feature>